<evidence type="ECO:0000256" key="1">
    <source>
        <dbReference type="SAM" id="MobiDB-lite"/>
    </source>
</evidence>
<evidence type="ECO:0000259" key="3">
    <source>
        <dbReference type="Pfam" id="PF13511"/>
    </source>
</evidence>
<dbReference type="Proteomes" id="UP000594865">
    <property type="component" value="Chromosome"/>
</dbReference>
<dbReference type="InterPro" id="IPR025392">
    <property type="entry name" value="DUF4124"/>
</dbReference>
<dbReference type="RefSeq" id="WP_111726813.1">
    <property type="nucleotide sequence ID" value="NZ_CP065726.1"/>
</dbReference>
<dbReference type="Pfam" id="PF13511">
    <property type="entry name" value="DUF4124"/>
    <property type="match status" value="1"/>
</dbReference>
<feature type="domain" description="DUF4124" evidence="3">
    <location>
        <begin position="13"/>
        <end position="69"/>
    </location>
</feature>
<gene>
    <name evidence="4" type="ORF">I6G28_05560</name>
</gene>
<feature type="region of interest" description="Disordered" evidence="1">
    <location>
        <begin position="55"/>
        <end position="81"/>
    </location>
</feature>
<keyword evidence="2" id="KW-0732">Signal</keyword>
<evidence type="ECO:0000256" key="2">
    <source>
        <dbReference type="SAM" id="SignalP"/>
    </source>
</evidence>
<keyword evidence="5" id="KW-1185">Reference proteome</keyword>
<feature type="chain" id="PRO_5032387580" evidence="2">
    <location>
        <begin position="24"/>
        <end position="143"/>
    </location>
</feature>
<proteinExistence type="predicted"/>
<sequence>MNFSLSVIMFTLASFLLIPSAEAAVFTWKDGGGNSYSDVPKQLHPDQSQIVNLRTRQTRPAAKPVKPAAEKISADMKEQEKDIAEKNRQIEEEKKKVAEFERQNKEENCRISKMNLKSVGSSNAKNRDDLIRKYNNDVNKYCR</sequence>
<evidence type="ECO:0000313" key="5">
    <source>
        <dbReference type="Proteomes" id="UP000594865"/>
    </source>
</evidence>
<dbReference type="AlphaFoldDB" id="A0A7T3BMQ9"/>
<accession>A0A7T3BMQ9</accession>
<feature type="signal peptide" evidence="2">
    <location>
        <begin position="1"/>
        <end position="23"/>
    </location>
</feature>
<name>A0A7T3BMQ9_NEICI</name>
<dbReference type="GeneID" id="84020962"/>
<organism evidence="4 5">
    <name type="scientific">Neisseria cinerea</name>
    <dbReference type="NCBI Taxonomy" id="483"/>
    <lineage>
        <taxon>Bacteria</taxon>
        <taxon>Pseudomonadati</taxon>
        <taxon>Pseudomonadota</taxon>
        <taxon>Betaproteobacteria</taxon>
        <taxon>Neisseriales</taxon>
        <taxon>Neisseriaceae</taxon>
        <taxon>Neisseria</taxon>
    </lineage>
</organism>
<dbReference type="EMBL" id="CP065726">
    <property type="protein sequence ID" value="QPT37413.1"/>
    <property type="molecule type" value="Genomic_DNA"/>
</dbReference>
<evidence type="ECO:0000313" key="4">
    <source>
        <dbReference type="EMBL" id="QPT37413.1"/>
    </source>
</evidence>
<protein>
    <submittedName>
        <fullName evidence="4">DUF4124 domain-containing protein</fullName>
    </submittedName>
</protein>
<reference evidence="4 5" key="1">
    <citation type="submission" date="2020-12" db="EMBL/GenBank/DDBJ databases">
        <title>FDA dAtabase for Regulatory Grade micrObial Sequences (FDA-ARGOS): Supporting development and validation of Infectious Disease Dx tests.</title>
        <authorList>
            <person name="Sproer C."/>
            <person name="Gronow S."/>
            <person name="Severitt S."/>
            <person name="Schroder I."/>
            <person name="Tallon L."/>
            <person name="Sadzewicz L."/>
            <person name="Zhao X."/>
            <person name="Boylan J."/>
            <person name="Ott S."/>
            <person name="Bowen H."/>
            <person name="Vavikolanu K."/>
            <person name="Mehta A."/>
            <person name="Aluvathingal J."/>
            <person name="Nadendla S."/>
            <person name="Lowell S."/>
            <person name="Myers T."/>
            <person name="Yan Y."/>
            <person name="Sichtig H."/>
        </authorList>
    </citation>
    <scope>NUCLEOTIDE SEQUENCE [LARGE SCALE GENOMIC DNA]</scope>
    <source>
        <strain evidence="4 5">FDAARGOS_871</strain>
    </source>
</reference>
<feature type="compositionally biased region" description="Basic and acidic residues" evidence="1">
    <location>
        <begin position="68"/>
        <end position="81"/>
    </location>
</feature>